<organism evidence="1 2">
    <name type="scientific">Vespula maculifrons</name>
    <name type="common">Eastern yellow jacket</name>
    <name type="synonym">Wasp</name>
    <dbReference type="NCBI Taxonomy" id="7453"/>
    <lineage>
        <taxon>Eukaryota</taxon>
        <taxon>Metazoa</taxon>
        <taxon>Ecdysozoa</taxon>
        <taxon>Arthropoda</taxon>
        <taxon>Hexapoda</taxon>
        <taxon>Insecta</taxon>
        <taxon>Pterygota</taxon>
        <taxon>Neoptera</taxon>
        <taxon>Endopterygota</taxon>
        <taxon>Hymenoptera</taxon>
        <taxon>Apocrita</taxon>
        <taxon>Aculeata</taxon>
        <taxon>Vespoidea</taxon>
        <taxon>Vespidae</taxon>
        <taxon>Vespinae</taxon>
        <taxon>Vespula</taxon>
    </lineage>
</organism>
<dbReference type="Proteomes" id="UP001607303">
    <property type="component" value="Unassembled WGS sequence"/>
</dbReference>
<feature type="non-terminal residue" evidence="1">
    <location>
        <position position="195"/>
    </location>
</feature>
<keyword evidence="2" id="KW-1185">Reference proteome</keyword>
<evidence type="ECO:0008006" key="3">
    <source>
        <dbReference type="Google" id="ProtNLM"/>
    </source>
</evidence>
<protein>
    <recommendedName>
        <fullName evidence="3">Hexosyltransferase</fullName>
    </recommendedName>
</protein>
<proteinExistence type="predicted"/>
<sequence length="195" mass="22014">MAAVTRVCASAVVAFMLPDYIRQRMNMNLWTSVDVDDNDYKLRDVDCILCQRIAQPFKIVGYIREARFPLSSNTSMVENRSDFLEPRMRRKEQQGRWFSVVALIGSAASERTPACYVPVVYEGNASTKYAEQLLNIFIATLDRARPKCIHVSIVSRFQTFTGKVVNSITSLLQQNNLVFSLQAAAVVKVHQSLVS</sequence>
<evidence type="ECO:0000313" key="2">
    <source>
        <dbReference type="Proteomes" id="UP001607303"/>
    </source>
</evidence>
<accession>A0ABD2ANA8</accession>
<name>A0ABD2ANA8_VESMC</name>
<gene>
    <name evidence="1" type="ORF">V1477_020928</name>
</gene>
<reference evidence="1 2" key="1">
    <citation type="journal article" date="2024" name="Ann. Entomol. Soc. Am.">
        <title>Genomic analyses of the southern and eastern yellowjacket wasps (Hymenoptera: Vespidae) reveal evolutionary signatures of social life.</title>
        <authorList>
            <person name="Catto M.A."/>
            <person name="Caine P.B."/>
            <person name="Orr S.E."/>
            <person name="Hunt B.G."/>
            <person name="Goodisman M.A.D."/>
        </authorList>
    </citation>
    <scope>NUCLEOTIDE SEQUENCE [LARGE SCALE GENOMIC DNA]</scope>
    <source>
        <strain evidence="1">232</strain>
        <tissue evidence="1">Head and thorax</tissue>
    </source>
</reference>
<dbReference type="EMBL" id="JAYRBN010000116">
    <property type="protein sequence ID" value="KAL2722108.1"/>
    <property type="molecule type" value="Genomic_DNA"/>
</dbReference>
<evidence type="ECO:0000313" key="1">
    <source>
        <dbReference type="EMBL" id="KAL2722108.1"/>
    </source>
</evidence>
<comment type="caution">
    <text evidence="1">The sequence shown here is derived from an EMBL/GenBank/DDBJ whole genome shotgun (WGS) entry which is preliminary data.</text>
</comment>
<dbReference type="AlphaFoldDB" id="A0ABD2ANA8"/>